<evidence type="ECO:0000256" key="5">
    <source>
        <dbReference type="HAMAP-Rule" id="MF_01197"/>
    </source>
</evidence>
<organism evidence="6 7">
    <name type="scientific">Desulfofundulus australicus DSM 11792</name>
    <dbReference type="NCBI Taxonomy" id="1121425"/>
    <lineage>
        <taxon>Bacteria</taxon>
        <taxon>Bacillati</taxon>
        <taxon>Bacillota</taxon>
        <taxon>Clostridia</taxon>
        <taxon>Eubacteriales</taxon>
        <taxon>Peptococcaceae</taxon>
        <taxon>Desulfofundulus</taxon>
    </lineage>
</organism>
<dbReference type="OrthoDB" id="9815206at2"/>
<dbReference type="Proteomes" id="UP000184196">
    <property type="component" value="Unassembled WGS sequence"/>
</dbReference>
<dbReference type="InterPro" id="IPR007561">
    <property type="entry name" value="Cell_div_SepF/SepF-rel"/>
</dbReference>
<dbReference type="HAMAP" id="MF_01197">
    <property type="entry name" value="SepF"/>
    <property type="match status" value="1"/>
</dbReference>
<dbReference type="AlphaFoldDB" id="A0A1M5A0P3"/>
<dbReference type="PANTHER" id="PTHR35798">
    <property type="entry name" value="CELL DIVISION PROTEIN SEPF"/>
    <property type="match status" value="1"/>
</dbReference>
<proteinExistence type="inferred from homology"/>
<evidence type="ECO:0000313" key="7">
    <source>
        <dbReference type="Proteomes" id="UP000184196"/>
    </source>
</evidence>
<accession>A0A1M5A0P3</accession>
<gene>
    <name evidence="5" type="primary">sepF</name>
    <name evidence="6" type="ORF">SAMN02745218_01752</name>
</gene>
<evidence type="ECO:0000256" key="1">
    <source>
        <dbReference type="ARBA" id="ARBA00022618"/>
    </source>
</evidence>
<keyword evidence="3 5" id="KW-0131">Cell cycle</keyword>
<comment type="similarity">
    <text evidence="5">Belongs to the SepF family.</text>
</comment>
<comment type="subunit">
    <text evidence="5">Homodimer. Interacts with FtsZ.</text>
</comment>
<name>A0A1M5A0P3_9FIRM</name>
<dbReference type="GO" id="GO:0005737">
    <property type="term" value="C:cytoplasm"/>
    <property type="evidence" value="ECO:0007669"/>
    <property type="project" value="UniProtKB-SubCell"/>
</dbReference>
<evidence type="ECO:0000256" key="4">
    <source>
        <dbReference type="ARBA" id="ARBA00044936"/>
    </source>
</evidence>
<keyword evidence="1 5" id="KW-0132">Cell division</keyword>
<evidence type="ECO:0000256" key="3">
    <source>
        <dbReference type="ARBA" id="ARBA00023306"/>
    </source>
</evidence>
<protein>
    <recommendedName>
        <fullName evidence="5">Cell division protein SepF</fullName>
    </recommendedName>
</protein>
<comment type="subcellular location">
    <subcellularLocation>
        <location evidence="5">Cytoplasm</location>
    </subcellularLocation>
    <text evidence="5">Localizes to the division site, in a FtsZ-dependent manner.</text>
</comment>
<keyword evidence="5" id="KW-0963">Cytoplasm</keyword>
<keyword evidence="7" id="KW-1185">Reference proteome</keyword>
<evidence type="ECO:0000256" key="2">
    <source>
        <dbReference type="ARBA" id="ARBA00023210"/>
    </source>
</evidence>
<sequence length="143" mass="16412">MARKLVDKVLGFMGFEEEPVEEEEKEHFREEDPVPQVKRKGQVFSLHTQRQVRVIVAEPRVFEDVQAIADHLKNRRPVVVNLERAESDLARRIVDFISGATYALNGSMQKVGNGIFLFVPSNMDIAGNIKEYGERGIFPWKDE</sequence>
<keyword evidence="2 5" id="KW-0717">Septation</keyword>
<dbReference type="GO" id="GO:0000917">
    <property type="term" value="P:division septum assembly"/>
    <property type="evidence" value="ECO:0007669"/>
    <property type="project" value="UniProtKB-KW"/>
</dbReference>
<dbReference type="RefSeq" id="WP_034634503.1">
    <property type="nucleotide sequence ID" value="NZ_FQUW01000019.1"/>
</dbReference>
<dbReference type="InterPro" id="IPR038594">
    <property type="entry name" value="SepF-like_sf"/>
</dbReference>
<comment type="function">
    <text evidence="4 5">Cell division protein that is part of the divisome complex and is recruited early to the Z-ring. Probably stimulates Z-ring formation, perhaps through the cross-linking of FtsZ protofilaments. Its function overlaps with FtsA.</text>
</comment>
<dbReference type="Gene3D" id="3.30.110.150">
    <property type="entry name" value="SepF-like protein"/>
    <property type="match status" value="1"/>
</dbReference>
<dbReference type="PANTHER" id="PTHR35798:SF1">
    <property type="entry name" value="CELL DIVISION PROTEIN SEPF"/>
    <property type="match status" value="1"/>
</dbReference>
<dbReference type="EMBL" id="FQUW01000019">
    <property type="protein sequence ID" value="SHF23873.1"/>
    <property type="molecule type" value="Genomic_DNA"/>
</dbReference>
<dbReference type="GO" id="GO:0043093">
    <property type="term" value="P:FtsZ-dependent cytokinesis"/>
    <property type="evidence" value="ECO:0007669"/>
    <property type="project" value="UniProtKB-UniRule"/>
</dbReference>
<reference evidence="7" key="1">
    <citation type="submission" date="2016-11" db="EMBL/GenBank/DDBJ databases">
        <authorList>
            <person name="Varghese N."/>
            <person name="Submissions S."/>
        </authorList>
    </citation>
    <scope>NUCLEOTIDE SEQUENCE [LARGE SCALE GENOMIC DNA]</scope>
    <source>
        <strain evidence="7">DSM 11792</strain>
    </source>
</reference>
<dbReference type="Pfam" id="PF04472">
    <property type="entry name" value="SepF"/>
    <property type="match status" value="1"/>
</dbReference>
<evidence type="ECO:0000313" key="6">
    <source>
        <dbReference type="EMBL" id="SHF23873.1"/>
    </source>
</evidence>
<dbReference type="InterPro" id="IPR023052">
    <property type="entry name" value="Cell_div_SepF"/>
</dbReference>